<dbReference type="Proteomes" id="UP000198820">
    <property type="component" value="Unassembled WGS sequence"/>
</dbReference>
<organism evidence="1 2">
    <name type="scientific">Psychroflexus halocasei</name>
    <dbReference type="NCBI Taxonomy" id="908615"/>
    <lineage>
        <taxon>Bacteria</taxon>
        <taxon>Pseudomonadati</taxon>
        <taxon>Bacteroidota</taxon>
        <taxon>Flavobacteriia</taxon>
        <taxon>Flavobacteriales</taxon>
        <taxon>Flavobacteriaceae</taxon>
        <taxon>Psychroflexus</taxon>
    </lineage>
</organism>
<dbReference type="STRING" id="908615.SAMN05421540_102108"/>
<sequence length="88" mass="10073">MASVRNLKKDLNNTYGAIIDGALIHQVSAPKEDQNKSEALIEDVITDFDQIILEINKKDVENRSKHLRSVNHKMEENANQFIERLNSL</sequence>
<keyword evidence="2" id="KW-1185">Reference proteome</keyword>
<dbReference type="EMBL" id="FNQF01000002">
    <property type="protein sequence ID" value="SDZ89585.1"/>
    <property type="molecule type" value="Genomic_DNA"/>
</dbReference>
<accession>A0A1H3WR16</accession>
<protein>
    <submittedName>
        <fullName evidence="1">Uncharacterized protein</fullName>
    </submittedName>
</protein>
<name>A0A1H3WR16_9FLAO</name>
<evidence type="ECO:0000313" key="2">
    <source>
        <dbReference type="Proteomes" id="UP000198820"/>
    </source>
</evidence>
<proteinExistence type="predicted"/>
<dbReference type="AlphaFoldDB" id="A0A1H3WR16"/>
<dbReference type="RefSeq" id="WP_093239098.1">
    <property type="nucleotide sequence ID" value="NZ_FNQF01000002.1"/>
</dbReference>
<evidence type="ECO:0000313" key="1">
    <source>
        <dbReference type="EMBL" id="SDZ89585.1"/>
    </source>
</evidence>
<reference evidence="1 2" key="1">
    <citation type="submission" date="2016-10" db="EMBL/GenBank/DDBJ databases">
        <authorList>
            <person name="de Groot N.N."/>
        </authorList>
    </citation>
    <scope>NUCLEOTIDE SEQUENCE [LARGE SCALE GENOMIC DNA]</scope>
    <source>
        <strain evidence="1 2">DSM 23581</strain>
    </source>
</reference>
<gene>
    <name evidence="1" type="ORF">SAMN05421540_102108</name>
</gene>